<dbReference type="STRING" id="1123034.GCA_000685805_01313"/>
<evidence type="ECO:0000256" key="2">
    <source>
        <dbReference type="ARBA" id="ARBA00049402"/>
    </source>
</evidence>
<protein>
    <submittedName>
        <fullName evidence="4">Hypoxanthine phosphoribosyltransferase</fullName>
        <ecNumber evidence="4">2.4.2.8</ecNumber>
    </submittedName>
</protein>
<evidence type="ECO:0000259" key="3">
    <source>
        <dbReference type="Pfam" id="PF00156"/>
    </source>
</evidence>
<evidence type="ECO:0000313" key="5">
    <source>
        <dbReference type="Proteomes" id="UP000254123"/>
    </source>
</evidence>
<evidence type="ECO:0000313" key="4">
    <source>
        <dbReference type="EMBL" id="SUD90769.1"/>
    </source>
</evidence>
<keyword evidence="4" id="KW-0328">Glycosyltransferase</keyword>
<dbReference type="GO" id="GO:0006178">
    <property type="term" value="P:guanine salvage"/>
    <property type="evidence" value="ECO:0007669"/>
    <property type="project" value="TreeGrafter"/>
</dbReference>
<comment type="catalytic activity">
    <reaction evidence="1">
        <text>GMP + diphosphate = guanine + 5-phospho-alpha-D-ribose 1-diphosphate</text>
        <dbReference type="Rhea" id="RHEA:25424"/>
        <dbReference type="ChEBI" id="CHEBI:16235"/>
        <dbReference type="ChEBI" id="CHEBI:33019"/>
        <dbReference type="ChEBI" id="CHEBI:58017"/>
        <dbReference type="ChEBI" id="CHEBI:58115"/>
        <dbReference type="EC" id="2.4.2.8"/>
    </reaction>
    <physiologicalReaction direction="right-to-left" evidence="1">
        <dbReference type="Rhea" id="RHEA:25426"/>
    </physiologicalReaction>
</comment>
<gene>
    <name evidence="4" type="primary">hpt</name>
    <name evidence="4" type="ORF">NCTC10526_01115</name>
</gene>
<evidence type="ECO:0000256" key="1">
    <source>
        <dbReference type="ARBA" id="ARBA00048811"/>
    </source>
</evidence>
<keyword evidence="4" id="KW-0808">Transferase</keyword>
<dbReference type="GO" id="GO:0052657">
    <property type="term" value="F:guanine phosphoribosyltransferase activity"/>
    <property type="evidence" value="ECO:0007669"/>
    <property type="project" value="RHEA"/>
</dbReference>
<dbReference type="GO" id="GO:0000287">
    <property type="term" value="F:magnesium ion binding"/>
    <property type="evidence" value="ECO:0007669"/>
    <property type="project" value="TreeGrafter"/>
</dbReference>
<dbReference type="GO" id="GO:0032263">
    <property type="term" value="P:GMP salvage"/>
    <property type="evidence" value="ECO:0007669"/>
    <property type="project" value="TreeGrafter"/>
</dbReference>
<dbReference type="EC" id="2.4.2.8" evidence="4"/>
<dbReference type="GO" id="GO:0032264">
    <property type="term" value="P:IMP salvage"/>
    <property type="evidence" value="ECO:0007669"/>
    <property type="project" value="TreeGrafter"/>
</dbReference>
<dbReference type="InterPro" id="IPR000836">
    <property type="entry name" value="PRTase_dom"/>
</dbReference>
<accession>A0A379LJI4</accession>
<dbReference type="Pfam" id="PF00156">
    <property type="entry name" value="Pribosyltran"/>
    <property type="match status" value="1"/>
</dbReference>
<dbReference type="PANTHER" id="PTHR43340">
    <property type="entry name" value="HYPOXANTHINE-GUANINE PHOSPHORIBOSYLTRANSFERASE"/>
    <property type="match status" value="1"/>
</dbReference>
<sequence length="217" mass="24689">MAKIKQQGWLKLTNPVKIDPFTTACTPTMSQISNKEIEQTLRNSECLISSIEVAAAYERLAAQLNLHYAGLNPIVMVVMNGGLIPAGQLLTHLTFYHRMHYIHASRYRENEGTNELVWKFKPDVDISGEHVLLVDDIFDEGITLKAIVEELKKENPKSVDCCVLLNKVHDRKVEDFKVDFVGLDVDDRYVYGCGMDFHGYLRHLPGIYAIKEDKLPK</sequence>
<dbReference type="EMBL" id="UGVC01000001">
    <property type="protein sequence ID" value="SUD90769.1"/>
    <property type="molecule type" value="Genomic_DNA"/>
</dbReference>
<comment type="catalytic activity">
    <reaction evidence="2">
        <text>IMP + diphosphate = hypoxanthine + 5-phospho-alpha-D-ribose 1-diphosphate</text>
        <dbReference type="Rhea" id="RHEA:17973"/>
        <dbReference type="ChEBI" id="CHEBI:17368"/>
        <dbReference type="ChEBI" id="CHEBI:33019"/>
        <dbReference type="ChEBI" id="CHEBI:58017"/>
        <dbReference type="ChEBI" id="CHEBI:58053"/>
        <dbReference type="EC" id="2.4.2.8"/>
    </reaction>
    <physiologicalReaction direction="right-to-left" evidence="2">
        <dbReference type="Rhea" id="RHEA:17975"/>
    </physiologicalReaction>
</comment>
<dbReference type="GO" id="GO:0005829">
    <property type="term" value="C:cytosol"/>
    <property type="evidence" value="ECO:0007669"/>
    <property type="project" value="TreeGrafter"/>
</dbReference>
<dbReference type="InterPro" id="IPR029057">
    <property type="entry name" value="PRTase-like"/>
</dbReference>
<feature type="domain" description="Phosphoribosyltransferase" evidence="3">
    <location>
        <begin position="54"/>
        <end position="183"/>
    </location>
</feature>
<dbReference type="InterPro" id="IPR050408">
    <property type="entry name" value="HGPRT"/>
</dbReference>
<dbReference type="Proteomes" id="UP000254123">
    <property type="component" value="Unassembled WGS sequence"/>
</dbReference>
<dbReference type="CDD" id="cd06223">
    <property type="entry name" value="PRTases_typeI"/>
    <property type="match status" value="1"/>
</dbReference>
<dbReference type="GO" id="GO:0046100">
    <property type="term" value="P:hypoxanthine metabolic process"/>
    <property type="evidence" value="ECO:0007669"/>
    <property type="project" value="TreeGrafter"/>
</dbReference>
<keyword evidence="5" id="KW-1185">Reference proteome</keyword>
<dbReference type="NCBIfam" id="NF006605">
    <property type="entry name" value="PRK09162.1"/>
    <property type="match status" value="1"/>
</dbReference>
<dbReference type="GO" id="GO:0004422">
    <property type="term" value="F:hypoxanthine phosphoribosyltransferase activity"/>
    <property type="evidence" value="ECO:0007669"/>
    <property type="project" value="TreeGrafter"/>
</dbReference>
<dbReference type="Gene3D" id="3.40.50.2020">
    <property type="match status" value="1"/>
</dbReference>
<proteinExistence type="predicted"/>
<dbReference type="AlphaFoldDB" id="A0A379LJI4"/>
<dbReference type="PANTHER" id="PTHR43340:SF1">
    <property type="entry name" value="HYPOXANTHINE PHOSPHORIBOSYLTRANSFERASE"/>
    <property type="match status" value="1"/>
</dbReference>
<organism evidence="4 5">
    <name type="scientific">Psychrobacter phenylpyruvicus</name>
    <dbReference type="NCBI Taxonomy" id="29432"/>
    <lineage>
        <taxon>Bacteria</taxon>
        <taxon>Pseudomonadati</taxon>
        <taxon>Pseudomonadota</taxon>
        <taxon>Gammaproteobacteria</taxon>
        <taxon>Moraxellales</taxon>
        <taxon>Moraxellaceae</taxon>
        <taxon>Psychrobacter</taxon>
    </lineage>
</organism>
<name>A0A379LJI4_9GAMM</name>
<reference evidence="4 5" key="1">
    <citation type="submission" date="2018-06" db="EMBL/GenBank/DDBJ databases">
        <authorList>
            <consortium name="Pathogen Informatics"/>
            <person name="Doyle S."/>
        </authorList>
    </citation>
    <scope>NUCLEOTIDE SEQUENCE [LARGE SCALE GENOMIC DNA]</scope>
    <source>
        <strain evidence="4 5">NCTC10526</strain>
    </source>
</reference>
<dbReference type="SUPFAM" id="SSF53271">
    <property type="entry name" value="PRTase-like"/>
    <property type="match status" value="1"/>
</dbReference>